<dbReference type="GO" id="GO:0005737">
    <property type="term" value="C:cytoplasm"/>
    <property type="evidence" value="ECO:0007669"/>
    <property type="project" value="TreeGrafter"/>
</dbReference>
<gene>
    <name evidence="5" type="ORF">EDEG_03682</name>
</gene>
<dbReference type="InterPro" id="IPR011989">
    <property type="entry name" value="ARM-like"/>
</dbReference>
<sequence length="1787" mass="205004">MKEAYNRYTRSPFINSYSKIFSRPVSAPPVNFKNSTLFDIQYNTYYRRNSKLDPRLPVPNYIPGVEYFDDKFSNALCSCLCQCNGGLNEIKSLKHMKYENNEKTSKNSDDNHNKEGILDSKYCSTDFDFDLDDILENDYIVEDYNYIDNKREKIKRAQVNNSDSEEICEANFIMHLRKCKLNGNVKQASNTKTNQIVIADQLGPSNIDKSSKNIDDDLNLLNSKDESFKYLKNNLISFSCDNASQKEEFEHIPDHGSGTENVNSIYAMNENDGKMDVSMEYSKNRIFSKHEKTINEKNIDASYAEKRNETISSTDTISVEKSIDDNIKNNHSDKIANKNSNVNNGKDKLNIIQNDDVFELKVNLENRNLYKKFSNSNIKFARNCNRCNCKHKNISIDGYSDNIINFGLNSSSNDAQNFYPSKYYENISSIDQFNYQSHQYNTYSNTVEGVDYTDQEELFENSSNIYADEVLYKYTEKLNFNLESDRTPKNLLEAIDSDFPSSNSIKYENSNDEKKCDTPVGDSSFFKKISVNNYGPSNCYKNEGNLGCMNSSQESISYYKGNRDYESDSNISPIANKAPINNKDLLNRFGINQFDIKRVNESTNINSNVHIDCDSNNESVSMELGMNNISLNDTKDLIESFENVDFIPENGNKTKDKKIENNSNVDGNKNNNNIHDSKFNTSNSTINCDNSMSNSSIDECNSSSLINNSFYSANHDKSKSNDAINNSFNSDNQRETRSVPPRNIAHNFKEVRDFDKEILQPSSKSNFDNDIAYINNLQNSNIHKIDSYKCNTNLHAPNNYDKHRNNTNLSNIGSNDSNFKYNEVNYTNININNHNTFLEGTLENYHDENTTNMHSSSINTKQISNPAYSYRENLKEHHSSSFSEMSKEERKIYTNNFYNTTSNDTHDENVIISDLRGVYSPYKHLNYRTYHYKKGSKNSNDIYYPRENNSVIYSDAVFNSSKFNNPRKSIVEISEDVDLLDLSKQEININSTPCNDIKAILKDINSRTHLNTSSQLKNKEIHLKPLKEDNKVHKNRMLDGNIDYFDYGRGSSLSYTSSETQRNFLSNTSIHSHLDSPFMHDKNIITDSNTHTINYSSSKNNTMLNDFKNKYNDGVMVKHHIDKNSNSSINLLGHYQSNKNYNNNSFITNKSIISINNIHSNNESYSKQNDDYLYPNNTNSEFFTDNASILYKNDPLNGISNNTKLFGDFAVSKIPALIKFKESNLSAKPNIPLLMSMDQEGSRLIQKKMSTYAITDIIWFYNSIKYDLKKLCMDLFGNYVVQKLISHCLSECYFILSDFAGLTDNLLLNILDCASKSDNNKPINFTSKICDNNMLQNTSNLNFSVSNININELNIEIMFTLMASDIVRRLKNSVFDLCKHNYGCRVVQKGLETVYGAYIFLDIIKDNLEELLEDQNSNHVIQKAVELNVIPLDNLNNTNIQTGINEYSILSGIFDTIQKDNAYLNKLSNNNNNLDKDNVNNGIYELENRINRLSVDGNVSKTVNNSVLSVSFKKAYNTKRNEFITKVNKKIIAFRNKVFDLFTSNGMKFIKHRYGCRVIQRMIENSSHEEIKNILEKCVIPFVDTLIEDQYGNYVLQHLITYIPDKAKTAPISCNDSSNSDINKTTKHFKIYQDIHKKSTPNIKLTETVTINLHDNKIIDKLKRSSSPVQEAVETNNIPWFSTLLINKITTISPSKLLSYSTHKFASNVIEKIVQANKDSFVNLLTSDYNGKPLILLLACDKFGNYVVQRFIERKNKKIVQLLKIHATELKKSPYAKHIINKITNKM</sequence>
<proteinExistence type="predicted"/>
<evidence type="ECO:0000313" key="5">
    <source>
        <dbReference type="EMBL" id="EJW01836.1"/>
    </source>
</evidence>
<feature type="region of interest" description="Disordered" evidence="3">
    <location>
        <begin position="717"/>
        <end position="739"/>
    </location>
</feature>
<feature type="repeat" description="Pumilio" evidence="2">
    <location>
        <begin position="1369"/>
        <end position="1405"/>
    </location>
</feature>
<dbReference type="STRING" id="1003232.J9D1V1"/>
<feature type="domain" description="PUM-HD" evidence="4">
    <location>
        <begin position="1201"/>
        <end position="1787"/>
    </location>
</feature>
<evidence type="ECO:0000256" key="1">
    <source>
        <dbReference type="ARBA" id="ARBA00022737"/>
    </source>
</evidence>
<dbReference type="GO" id="GO:0010608">
    <property type="term" value="P:post-transcriptional regulation of gene expression"/>
    <property type="evidence" value="ECO:0007669"/>
    <property type="project" value="TreeGrafter"/>
</dbReference>
<dbReference type="VEuPathDB" id="MicrosporidiaDB:EDEG_03682"/>
<comment type="caution">
    <text evidence="5">The sequence shown here is derived from an EMBL/GenBank/DDBJ whole genome shotgun (WGS) entry which is preliminary data.</text>
</comment>
<dbReference type="Pfam" id="PF00806">
    <property type="entry name" value="PUF"/>
    <property type="match status" value="8"/>
</dbReference>
<feature type="compositionally biased region" description="Polar residues" evidence="3">
    <location>
        <begin position="721"/>
        <end position="731"/>
    </location>
</feature>
<feature type="compositionally biased region" description="Low complexity" evidence="3">
    <location>
        <begin position="661"/>
        <end position="673"/>
    </location>
</feature>
<dbReference type="OrthoDB" id="668540at2759"/>
<feature type="region of interest" description="Disordered" evidence="3">
    <location>
        <begin position="652"/>
        <end position="679"/>
    </location>
</feature>
<feature type="repeat" description="Pumilio" evidence="2">
    <location>
        <begin position="1728"/>
        <end position="1765"/>
    </location>
</feature>
<dbReference type="Gene3D" id="1.25.10.10">
    <property type="entry name" value="Leucine-rich Repeat Variant"/>
    <property type="match status" value="2"/>
</dbReference>
<keyword evidence="6" id="KW-1185">Reference proteome</keyword>
<accession>J9D1V1</accession>
<evidence type="ECO:0000256" key="2">
    <source>
        <dbReference type="PROSITE-ProRule" id="PRU00317"/>
    </source>
</evidence>
<dbReference type="InterPro" id="IPR001313">
    <property type="entry name" value="Pumilio_RNA-bd_rpt"/>
</dbReference>
<evidence type="ECO:0000256" key="3">
    <source>
        <dbReference type="SAM" id="MobiDB-lite"/>
    </source>
</evidence>
<name>J9D1V1_EDHAE</name>
<keyword evidence="1" id="KW-0677">Repeat</keyword>
<dbReference type="HOGENOM" id="CLU_238418_0_0_1"/>
<feature type="repeat" description="Pumilio" evidence="2">
    <location>
        <begin position="1578"/>
        <end position="1613"/>
    </location>
</feature>
<dbReference type="EMBL" id="AFBI03000109">
    <property type="protein sequence ID" value="EJW01836.1"/>
    <property type="molecule type" value="Genomic_DNA"/>
</dbReference>
<dbReference type="GO" id="GO:0003730">
    <property type="term" value="F:mRNA 3'-UTR binding"/>
    <property type="evidence" value="ECO:0007669"/>
    <property type="project" value="TreeGrafter"/>
</dbReference>
<dbReference type="PROSITE" id="PS50302">
    <property type="entry name" value="PUM"/>
    <property type="match status" value="5"/>
</dbReference>
<protein>
    <recommendedName>
        <fullName evidence="4">PUM-HD domain-containing protein</fullName>
    </recommendedName>
</protein>
<dbReference type="PROSITE" id="PS50303">
    <property type="entry name" value="PUM_HD"/>
    <property type="match status" value="1"/>
</dbReference>
<reference evidence="6" key="2">
    <citation type="submission" date="2015-07" db="EMBL/GenBank/DDBJ databases">
        <title>Contrasting host-pathogen interactions and genome evolution in two generalist and specialist microsporidian pathogens of mosquitoes.</title>
        <authorList>
            <consortium name="The Broad Institute Genomics Platform"/>
            <consortium name="The Broad Institute Genome Sequencing Center for Infectious Disease"/>
            <person name="Cuomo C.A."/>
            <person name="Sanscrainte N.D."/>
            <person name="Goldberg J.M."/>
            <person name="Heiman D."/>
            <person name="Young S."/>
            <person name="Zeng Q."/>
            <person name="Becnel J.J."/>
            <person name="Birren B.W."/>
        </authorList>
    </citation>
    <scope>NUCLEOTIDE SEQUENCE [LARGE SCALE GENOMIC DNA]</scope>
    <source>
        <strain evidence="6">USNM 41457</strain>
    </source>
</reference>
<dbReference type="Proteomes" id="UP000003163">
    <property type="component" value="Unassembled WGS sequence"/>
</dbReference>
<dbReference type="InterPro" id="IPR016024">
    <property type="entry name" value="ARM-type_fold"/>
</dbReference>
<dbReference type="InterPro" id="IPR033133">
    <property type="entry name" value="PUM-HD"/>
</dbReference>
<dbReference type="SUPFAM" id="SSF48371">
    <property type="entry name" value="ARM repeat"/>
    <property type="match status" value="1"/>
</dbReference>
<dbReference type="SMART" id="SM00025">
    <property type="entry name" value="Pumilio"/>
    <property type="match status" value="8"/>
</dbReference>
<dbReference type="PANTHER" id="PTHR12537">
    <property type="entry name" value="RNA BINDING PROTEIN PUMILIO-RELATED"/>
    <property type="match status" value="1"/>
</dbReference>
<evidence type="ECO:0000259" key="4">
    <source>
        <dbReference type="PROSITE" id="PS50303"/>
    </source>
</evidence>
<feature type="repeat" description="Pumilio" evidence="2">
    <location>
        <begin position="1263"/>
        <end position="1298"/>
    </location>
</feature>
<feature type="repeat" description="Pumilio" evidence="2">
    <location>
        <begin position="1540"/>
        <end position="1576"/>
    </location>
</feature>
<dbReference type="InParanoid" id="J9D1V1"/>
<dbReference type="PANTHER" id="PTHR12537:SF12">
    <property type="entry name" value="MATERNAL PROTEIN PUMILIO"/>
    <property type="match status" value="1"/>
</dbReference>
<organism evidence="5 6">
    <name type="scientific">Edhazardia aedis (strain USNM 41457)</name>
    <name type="common">Microsporidian parasite</name>
    <dbReference type="NCBI Taxonomy" id="1003232"/>
    <lineage>
        <taxon>Eukaryota</taxon>
        <taxon>Fungi</taxon>
        <taxon>Fungi incertae sedis</taxon>
        <taxon>Microsporidia</taxon>
        <taxon>Edhazardia</taxon>
    </lineage>
</organism>
<reference evidence="5 6" key="1">
    <citation type="submission" date="2011-08" db="EMBL/GenBank/DDBJ databases">
        <authorList>
            <person name="Liu Z.J."/>
            <person name="Shi F.L."/>
            <person name="Lu J.Q."/>
            <person name="Li M."/>
            <person name="Wang Z.L."/>
        </authorList>
    </citation>
    <scope>NUCLEOTIDE SEQUENCE [LARGE SCALE GENOMIC DNA]</scope>
    <source>
        <strain evidence="5 6">USNM 41457</strain>
    </source>
</reference>
<evidence type="ECO:0000313" key="6">
    <source>
        <dbReference type="Proteomes" id="UP000003163"/>
    </source>
</evidence>